<evidence type="ECO:0000313" key="1">
    <source>
        <dbReference type="EMBL" id="KIE09895.1"/>
    </source>
</evidence>
<name>A0A0C1RC88_9CYAN</name>
<accession>A0A0C1RC88</accession>
<dbReference type="OrthoDB" id="512288at2"/>
<dbReference type="STRING" id="1479485.DA73_0224465"/>
<proteinExistence type="predicted"/>
<dbReference type="EMBL" id="JHEG02000053">
    <property type="protein sequence ID" value="KIE09895.1"/>
    <property type="molecule type" value="Genomic_DNA"/>
</dbReference>
<comment type="caution">
    <text evidence="1">The sequence shown here is derived from an EMBL/GenBank/DDBJ whole genome shotgun (WGS) entry which is preliminary data.</text>
</comment>
<reference evidence="1" key="1">
    <citation type="journal article" date="2015" name="Genome Announc.">
        <title>Draft Genome Sequence of Tolypothrix boutellei Strain VB521301.</title>
        <authorList>
            <person name="Chandrababunaidu M.M."/>
            <person name="Singh D."/>
            <person name="Sen D."/>
            <person name="Bhan S."/>
            <person name="Das S."/>
            <person name="Gupta A."/>
            <person name="Adhikary S.P."/>
            <person name="Tripathy S."/>
        </authorList>
    </citation>
    <scope>NUCLEOTIDE SEQUENCE</scope>
    <source>
        <strain evidence="1">VB521301</strain>
    </source>
</reference>
<organism evidence="1">
    <name type="scientific">Tolypothrix bouteillei VB521301</name>
    <dbReference type="NCBI Taxonomy" id="1479485"/>
    <lineage>
        <taxon>Bacteria</taxon>
        <taxon>Bacillati</taxon>
        <taxon>Cyanobacteriota</taxon>
        <taxon>Cyanophyceae</taxon>
        <taxon>Nostocales</taxon>
        <taxon>Tolypothrichaceae</taxon>
        <taxon>Tolypothrix</taxon>
    </lineage>
</organism>
<protein>
    <submittedName>
        <fullName evidence="1">Uncharacterized protein</fullName>
    </submittedName>
</protein>
<sequence length="223" mass="25429">MKERVQQILTDLERVQENLLALSDDIWLNIEHNDSQALQKGFEFKLAFNGKLDNFNQVTSDISTLIEHFTHVSAERVDVACEGTVEHDRIIRELDSTQPHTIDESFTYKRPYGFVFMGQAYKGVSTWKSLYKLFCVQLAAKDINRFKDFIESSEAKAPRGGAMFATEPTQLRSALEIAPGIYAEGNLSANSIRDRMKSLLVAFEISFDEISFYLREDRNAVGE</sequence>
<dbReference type="AlphaFoldDB" id="A0A0C1RC88"/>
<gene>
    <name evidence="1" type="ORF">DA73_0224465</name>
</gene>